<keyword evidence="6 9" id="KW-0812">Transmembrane</keyword>
<dbReference type="InterPro" id="IPR050303">
    <property type="entry name" value="GatZ_KbaZ_carbometab"/>
</dbReference>
<evidence type="ECO:0000256" key="2">
    <source>
        <dbReference type="ARBA" id="ARBA00022448"/>
    </source>
</evidence>
<keyword evidence="8 9" id="KW-0472">Membrane</keyword>
<dbReference type="PANTHER" id="PTHR32502:SF25">
    <property type="entry name" value="PHOSPHOTRANSFERASE SYSTEM, MANNOSE-SPECIFIC EIIC"/>
    <property type="match status" value="1"/>
</dbReference>
<proteinExistence type="predicted"/>
<gene>
    <name evidence="10" type="ORF">SAMN02745116_01052</name>
</gene>
<keyword evidence="11" id="KW-1185">Reference proteome</keyword>
<keyword evidence="2" id="KW-0813">Transport</keyword>
<comment type="subcellular location">
    <subcellularLocation>
        <location evidence="1">Cell membrane</location>
        <topology evidence="1">Multi-pass membrane protein</topology>
    </subcellularLocation>
</comment>
<dbReference type="NCBIfam" id="NF011647">
    <property type="entry name" value="PRK15065.1"/>
    <property type="match status" value="1"/>
</dbReference>
<dbReference type="Pfam" id="PF03609">
    <property type="entry name" value="EII-Sor"/>
    <property type="match status" value="1"/>
</dbReference>
<dbReference type="GO" id="GO:0009401">
    <property type="term" value="P:phosphoenolpyruvate-dependent sugar phosphotransferase system"/>
    <property type="evidence" value="ECO:0007669"/>
    <property type="project" value="UniProtKB-KW"/>
</dbReference>
<feature type="transmembrane region" description="Helical" evidence="9">
    <location>
        <begin position="61"/>
        <end position="85"/>
    </location>
</feature>
<organism evidence="10 11">
    <name type="scientific">Pilibacter termitis</name>
    <dbReference type="NCBI Taxonomy" id="263852"/>
    <lineage>
        <taxon>Bacteria</taxon>
        <taxon>Bacillati</taxon>
        <taxon>Bacillota</taxon>
        <taxon>Bacilli</taxon>
        <taxon>Lactobacillales</taxon>
        <taxon>Enterococcaceae</taxon>
        <taxon>Pilibacter</taxon>
    </lineage>
</organism>
<evidence type="ECO:0000256" key="9">
    <source>
        <dbReference type="SAM" id="Phobius"/>
    </source>
</evidence>
<keyword evidence="4" id="KW-0762">Sugar transport</keyword>
<evidence type="ECO:0000256" key="6">
    <source>
        <dbReference type="ARBA" id="ARBA00022692"/>
    </source>
</evidence>
<dbReference type="PANTHER" id="PTHR32502">
    <property type="entry name" value="N-ACETYLGALACTOSAMINE PERMEASE II COMPONENT-RELATED"/>
    <property type="match status" value="1"/>
</dbReference>
<dbReference type="OrthoDB" id="7058816at2"/>
<dbReference type="STRING" id="263852.SAMN02745116_01052"/>
<name>A0A1T4MD57_9ENTE</name>
<dbReference type="PROSITE" id="PS51106">
    <property type="entry name" value="PTS_EIIC_TYPE_4"/>
    <property type="match status" value="1"/>
</dbReference>
<sequence>MSIISMVLIVVVAFLAGMEGILDEFQFHQPLVACTLIGLVSGHLEAGIVLGGALQMIALGWANIGAAVAPDAALASVAAAIILVMDKNIEGKSIGELVTYAQGTILPVAVTLAVAGLFLTMIVRTLAVPIVHGMDAAAKEGNFRKIEVLQVVAICMQGVRIAIPAALILAVGQENVTNLLGMMPDWLSTGMAVGGGMVVAVGYAMVINMMATKEVWPFFAIGFVVAAITQITLIGLGVLGVALALIYLNLSKMGGSSNGGGASGGDPVGDIIDNY</sequence>
<feature type="transmembrane region" description="Helical" evidence="9">
    <location>
        <begin position="105"/>
        <end position="127"/>
    </location>
</feature>
<evidence type="ECO:0000313" key="11">
    <source>
        <dbReference type="Proteomes" id="UP000190328"/>
    </source>
</evidence>
<keyword evidence="3" id="KW-1003">Cell membrane</keyword>
<reference evidence="11" key="1">
    <citation type="submission" date="2017-02" db="EMBL/GenBank/DDBJ databases">
        <authorList>
            <person name="Varghese N."/>
            <person name="Submissions S."/>
        </authorList>
    </citation>
    <scope>NUCLEOTIDE SEQUENCE [LARGE SCALE GENOMIC DNA]</scope>
    <source>
        <strain evidence="11">ATCC BAA-1030</strain>
    </source>
</reference>
<evidence type="ECO:0000256" key="4">
    <source>
        <dbReference type="ARBA" id="ARBA00022597"/>
    </source>
</evidence>
<feature type="transmembrane region" description="Helical" evidence="9">
    <location>
        <begin position="148"/>
        <end position="171"/>
    </location>
</feature>
<dbReference type="GO" id="GO:0005886">
    <property type="term" value="C:plasma membrane"/>
    <property type="evidence" value="ECO:0007669"/>
    <property type="project" value="UniProtKB-SubCell"/>
</dbReference>
<accession>A0A1T4MD57</accession>
<protein>
    <submittedName>
        <fullName evidence="10">PTS system, mannose-specific IIC component</fullName>
    </submittedName>
</protein>
<keyword evidence="7 9" id="KW-1133">Transmembrane helix</keyword>
<dbReference type="RefSeq" id="WP_078806976.1">
    <property type="nucleotide sequence ID" value="NZ_FUXI01000009.1"/>
</dbReference>
<keyword evidence="5" id="KW-0598">Phosphotransferase system</keyword>
<dbReference type="InterPro" id="IPR004700">
    <property type="entry name" value="PTS_IIC_man"/>
</dbReference>
<evidence type="ECO:0000256" key="5">
    <source>
        <dbReference type="ARBA" id="ARBA00022683"/>
    </source>
</evidence>
<dbReference type="Proteomes" id="UP000190328">
    <property type="component" value="Unassembled WGS sequence"/>
</dbReference>
<feature type="transmembrane region" description="Helical" evidence="9">
    <location>
        <begin position="186"/>
        <end position="206"/>
    </location>
</feature>
<dbReference type="AlphaFoldDB" id="A0A1T4MD57"/>
<evidence type="ECO:0000256" key="1">
    <source>
        <dbReference type="ARBA" id="ARBA00004651"/>
    </source>
</evidence>
<feature type="transmembrane region" description="Helical" evidence="9">
    <location>
        <begin position="30"/>
        <end position="54"/>
    </location>
</feature>
<evidence type="ECO:0000256" key="7">
    <source>
        <dbReference type="ARBA" id="ARBA00022989"/>
    </source>
</evidence>
<evidence type="ECO:0000256" key="8">
    <source>
        <dbReference type="ARBA" id="ARBA00023136"/>
    </source>
</evidence>
<dbReference type="EMBL" id="FUXI01000009">
    <property type="protein sequence ID" value="SJZ64821.1"/>
    <property type="molecule type" value="Genomic_DNA"/>
</dbReference>
<feature type="transmembrane region" description="Helical" evidence="9">
    <location>
        <begin position="218"/>
        <end position="248"/>
    </location>
</feature>
<evidence type="ECO:0000313" key="10">
    <source>
        <dbReference type="EMBL" id="SJZ64821.1"/>
    </source>
</evidence>
<evidence type="ECO:0000256" key="3">
    <source>
        <dbReference type="ARBA" id="ARBA00022475"/>
    </source>
</evidence>